<sequence length="59" mass="6233">MALGSEDGNDAVSATTGQQLTISTITLTSPPPQPTLPLDVVAEILYKLPVKVLFQLHCV</sequence>
<feature type="non-terminal residue" evidence="1">
    <location>
        <position position="59"/>
    </location>
</feature>
<comment type="caution">
    <text evidence="1">The sequence shown here is derived from an EMBL/GenBank/DDBJ whole genome shotgun (WGS) entry which is preliminary data.</text>
</comment>
<keyword evidence="2" id="KW-1185">Reference proteome</keyword>
<dbReference type="EMBL" id="LXQA011004996">
    <property type="protein sequence ID" value="MCI80866.1"/>
    <property type="molecule type" value="Genomic_DNA"/>
</dbReference>
<dbReference type="Proteomes" id="UP000265520">
    <property type="component" value="Unassembled WGS sequence"/>
</dbReference>
<evidence type="ECO:0000313" key="2">
    <source>
        <dbReference type="Proteomes" id="UP000265520"/>
    </source>
</evidence>
<organism evidence="1 2">
    <name type="scientific">Trifolium medium</name>
    <dbReference type="NCBI Taxonomy" id="97028"/>
    <lineage>
        <taxon>Eukaryota</taxon>
        <taxon>Viridiplantae</taxon>
        <taxon>Streptophyta</taxon>
        <taxon>Embryophyta</taxon>
        <taxon>Tracheophyta</taxon>
        <taxon>Spermatophyta</taxon>
        <taxon>Magnoliopsida</taxon>
        <taxon>eudicotyledons</taxon>
        <taxon>Gunneridae</taxon>
        <taxon>Pentapetalae</taxon>
        <taxon>rosids</taxon>
        <taxon>fabids</taxon>
        <taxon>Fabales</taxon>
        <taxon>Fabaceae</taxon>
        <taxon>Papilionoideae</taxon>
        <taxon>50 kb inversion clade</taxon>
        <taxon>NPAAA clade</taxon>
        <taxon>Hologalegina</taxon>
        <taxon>IRL clade</taxon>
        <taxon>Trifolieae</taxon>
        <taxon>Trifolium</taxon>
    </lineage>
</organism>
<name>A0A392UXW9_9FABA</name>
<reference evidence="1 2" key="1">
    <citation type="journal article" date="2018" name="Front. Plant Sci.">
        <title>Red Clover (Trifolium pratense) and Zigzag Clover (T. medium) - A Picture of Genomic Similarities and Differences.</title>
        <authorList>
            <person name="Dluhosova J."/>
            <person name="Istvanek J."/>
            <person name="Nedelnik J."/>
            <person name="Repkova J."/>
        </authorList>
    </citation>
    <scope>NUCLEOTIDE SEQUENCE [LARGE SCALE GENOMIC DNA]</scope>
    <source>
        <strain evidence="2">cv. 10/8</strain>
        <tissue evidence="1">Leaf</tissue>
    </source>
</reference>
<proteinExistence type="predicted"/>
<dbReference type="AlphaFoldDB" id="A0A392UXW9"/>
<accession>A0A392UXW9</accession>
<evidence type="ECO:0000313" key="1">
    <source>
        <dbReference type="EMBL" id="MCI80866.1"/>
    </source>
</evidence>
<protein>
    <submittedName>
        <fullName evidence="1">F-box-like protein</fullName>
    </submittedName>
</protein>